<dbReference type="RefSeq" id="XP_044366651.1">
    <property type="nucleotide sequence ID" value="XM_044510716.1"/>
</dbReference>
<proteinExistence type="predicted"/>
<dbReference type="Gramene" id="TraesSTA4A03G02213770.1">
    <property type="protein sequence ID" value="TraesSTA4A03G02213770.1"/>
    <property type="gene ID" value="TraesSTA4A03G02213770"/>
</dbReference>
<dbReference type="ExpressionAtlas" id="A0A1D5X822">
    <property type="expression patterns" value="baseline"/>
</dbReference>
<evidence type="ECO:0000313" key="4">
    <source>
        <dbReference type="Proteomes" id="UP000019116"/>
    </source>
</evidence>
<sequence>MAAPRPKSPLDPCGRRRLQLAVDALHRQISFLEGEISSIEGLHAASICCKEVDEFIGKNADPFITISSEKGNADQSHRSPKKIRTRWACLSCFPWICGGGCSAVQLKGPSCCCGCPRCCAGSGGCGGGGPSCGCSCSCAGCSSSCACPACAGCGPACCGGVPRPRCCLCS</sequence>
<organism evidence="3">
    <name type="scientific">Triticum aestivum</name>
    <name type="common">Wheat</name>
    <dbReference type="NCBI Taxonomy" id="4565"/>
    <lineage>
        <taxon>Eukaryota</taxon>
        <taxon>Viridiplantae</taxon>
        <taxon>Streptophyta</taxon>
        <taxon>Embryophyta</taxon>
        <taxon>Tracheophyta</taxon>
        <taxon>Spermatophyta</taxon>
        <taxon>Magnoliopsida</taxon>
        <taxon>Liliopsida</taxon>
        <taxon>Poales</taxon>
        <taxon>Poaceae</taxon>
        <taxon>BOP clade</taxon>
        <taxon>Pooideae</taxon>
        <taxon>Triticodae</taxon>
        <taxon>Triticeae</taxon>
        <taxon>Triticinae</taxon>
        <taxon>Triticum</taxon>
    </lineage>
</organism>
<accession>A0A1D5X822</accession>
<dbReference type="PANTHER" id="PTHR32378:SF7">
    <property type="entry name" value="OS03G0407400 PROTEIN"/>
    <property type="match status" value="1"/>
</dbReference>
<dbReference type="Gramene" id="TraesJAG4A03G02217220.1">
    <property type="protein sequence ID" value="TraesJAG4A03G02217220.1"/>
    <property type="gene ID" value="TraesJAG4A03G02217220"/>
</dbReference>
<feature type="domain" description="G protein gamma" evidence="1">
    <location>
        <begin position="18"/>
        <end position="89"/>
    </location>
</feature>
<dbReference type="Proteomes" id="UP000019116">
    <property type="component" value="Chromosome 4A"/>
</dbReference>
<dbReference type="AlphaFoldDB" id="A0A1D5X822"/>
<dbReference type="EnsemblPlants" id="TraesCS4A02G474000.2">
    <property type="protein sequence ID" value="TraesCS4A02G474000.2"/>
    <property type="gene ID" value="TraesCS4A02G474000"/>
</dbReference>
<reference evidence="2" key="1">
    <citation type="submission" date="2017-04" db="EMBL/GenBank/DDBJ databases">
        <title>Allelic variation of GS3 and kernel traits-related functional markers development.</title>
        <authorList>
            <person name="Yang J."/>
            <person name="Wu Q."/>
            <person name="Han J."/>
            <person name="Chen Y."/>
            <person name="Xie J."/>
            <person name="Lu P."/>
            <person name="Yang Y."/>
            <person name="Li M."/>
            <person name="Zhang D."/>
            <person name="Guo G."/>
            <person name="Zhang H."/>
            <person name="Zhang P."/>
            <person name="Liu Z."/>
        </authorList>
    </citation>
    <scope>NUCLEOTIDE SEQUENCE</scope>
</reference>
<dbReference type="PaxDb" id="4565-Traes_7DS_493D7B920.1"/>
<evidence type="ECO:0000259" key="1">
    <source>
        <dbReference type="SMART" id="SM01224"/>
    </source>
</evidence>
<dbReference type="InterPro" id="IPR015898">
    <property type="entry name" value="G-protein_gamma-like_dom"/>
</dbReference>
<reference evidence="3" key="3">
    <citation type="submission" date="2018-10" db="UniProtKB">
        <authorList>
            <consortium name="EnsemblPlants"/>
        </authorList>
    </citation>
    <scope>IDENTIFICATION</scope>
</reference>
<reference evidence="3" key="2">
    <citation type="submission" date="2018-08" db="EMBL/GenBank/DDBJ databases">
        <authorList>
            <person name="Rossello M."/>
        </authorList>
    </citation>
    <scope>NUCLEOTIDE SEQUENCE [LARGE SCALE GENOMIC DNA]</scope>
    <source>
        <strain evidence="3">cv. Chinese Spring</strain>
    </source>
</reference>
<dbReference type="Gramene" id="TraesCS4A03G1194500.1">
    <property type="protein sequence ID" value="TraesCS4A03G1194500.1.CDS"/>
    <property type="gene ID" value="TraesCS4A03G1194500"/>
</dbReference>
<dbReference type="PANTHER" id="PTHR32378">
    <property type="entry name" value="GUANINE NUCLEOTIDE-BINDING PROTEIN SUBUNIT GAMMA 3"/>
    <property type="match status" value="1"/>
</dbReference>
<protein>
    <submittedName>
        <fullName evidence="2 3">GS-4A</fullName>
    </submittedName>
</protein>
<dbReference type="Gramene" id="TraesCS4A02G474000.2">
    <property type="protein sequence ID" value="TraesCS4A02G474000.2"/>
    <property type="gene ID" value="TraesCS4A02G474000"/>
</dbReference>
<dbReference type="EMBL" id="KY888179">
    <property type="protein sequence ID" value="AVP71876.1"/>
    <property type="molecule type" value="Genomic_DNA"/>
</dbReference>
<dbReference type="OMA" id="SAACCCA"/>
<evidence type="ECO:0000313" key="3">
    <source>
        <dbReference type="EnsemblPlants" id="TraesCS4A02G474000.2"/>
    </source>
</evidence>
<dbReference type="Gramene" id="TraesLDM4A03G02216700.1">
    <property type="protein sequence ID" value="TraesLDM4A03G02216700.1"/>
    <property type="gene ID" value="TraesLDM4A03G02216700"/>
</dbReference>
<dbReference type="GeneID" id="123088511"/>
<dbReference type="SMART" id="SM01224">
    <property type="entry name" value="G_gamma"/>
    <property type="match status" value="1"/>
</dbReference>
<dbReference type="InterPro" id="IPR055305">
    <property type="entry name" value="GG3-like"/>
</dbReference>
<dbReference type="OrthoDB" id="1936517at2759"/>
<keyword evidence="4" id="KW-1185">Reference proteome</keyword>
<evidence type="ECO:0000313" key="2">
    <source>
        <dbReference type="EMBL" id="AVP71876.1"/>
    </source>
</evidence>
<gene>
    <name evidence="3" type="primary">LOC123088511</name>
</gene>
<dbReference type="STRING" id="4565.A0A1D5X822"/>
<name>A0A1D5X822_WHEAT</name>
<dbReference type="Gramene" id="TraesPARA_EIv1.0_1187490.1">
    <property type="protein sequence ID" value="TraesPARA_EIv1.0_1187490.1.CDS"/>
    <property type="gene ID" value="TraesPARA_EIv1.0_1187490"/>
</dbReference>